<name>A0A9N9XHU2_DIABA</name>
<dbReference type="EMBL" id="OU898284">
    <property type="protein sequence ID" value="CAG9840481.1"/>
    <property type="molecule type" value="Genomic_DNA"/>
</dbReference>
<dbReference type="AlphaFoldDB" id="A0A9N9XHU2"/>
<dbReference type="Proteomes" id="UP001153709">
    <property type="component" value="Chromosome 9"/>
</dbReference>
<protein>
    <recommendedName>
        <fullName evidence="3">Protein MIS12 homolog</fullName>
    </recommendedName>
</protein>
<dbReference type="OrthoDB" id="1884855at2759"/>
<reference evidence="1" key="1">
    <citation type="submission" date="2022-01" db="EMBL/GenBank/DDBJ databases">
        <authorList>
            <person name="King R."/>
        </authorList>
    </citation>
    <scope>NUCLEOTIDE SEQUENCE</scope>
</reference>
<evidence type="ECO:0000313" key="1">
    <source>
        <dbReference type="EMBL" id="CAG9840481.1"/>
    </source>
</evidence>
<sequence>MENIDRLSQDEYENQYYEFSSTDLIEKFNDVVKRTIQLALSNVENGFEMVGSSETIHKDLLRSRIDQLYGFYMDSAKKALCKFEKEARNTFAIPPNVLLEEDELKVETTTEEEIKSLKNDLEELTKTLIQEKVFLAKCNKMKETYDNNVNPIYKKVSGILKMAKNNLKDSSSLQDTKLREVYYTKVEPFIGTKHSEEDDVKNNDFFD</sequence>
<accession>A0A9N9XHU2</accession>
<proteinExistence type="predicted"/>
<evidence type="ECO:0008006" key="3">
    <source>
        <dbReference type="Google" id="ProtNLM"/>
    </source>
</evidence>
<evidence type="ECO:0000313" key="2">
    <source>
        <dbReference type="Proteomes" id="UP001153709"/>
    </source>
</evidence>
<organism evidence="1 2">
    <name type="scientific">Diabrotica balteata</name>
    <name type="common">Banded cucumber beetle</name>
    <dbReference type="NCBI Taxonomy" id="107213"/>
    <lineage>
        <taxon>Eukaryota</taxon>
        <taxon>Metazoa</taxon>
        <taxon>Ecdysozoa</taxon>
        <taxon>Arthropoda</taxon>
        <taxon>Hexapoda</taxon>
        <taxon>Insecta</taxon>
        <taxon>Pterygota</taxon>
        <taxon>Neoptera</taxon>
        <taxon>Endopterygota</taxon>
        <taxon>Coleoptera</taxon>
        <taxon>Polyphaga</taxon>
        <taxon>Cucujiformia</taxon>
        <taxon>Chrysomeloidea</taxon>
        <taxon>Chrysomelidae</taxon>
        <taxon>Galerucinae</taxon>
        <taxon>Diabroticina</taxon>
        <taxon>Diabroticites</taxon>
        <taxon>Diabrotica</taxon>
    </lineage>
</organism>
<keyword evidence="2" id="KW-1185">Reference proteome</keyword>
<gene>
    <name evidence="1" type="ORF">DIABBA_LOCUS13121</name>
</gene>